<accession>A0A811TAP1</accession>
<comment type="caution">
    <text evidence="1">The sequence shown here is derived from an EMBL/GenBank/DDBJ whole genome shotgun (WGS) entry which is preliminary data.</text>
</comment>
<protein>
    <submittedName>
        <fullName evidence="1">Uncharacterized protein</fullName>
    </submittedName>
</protein>
<reference evidence="1" key="1">
    <citation type="submission" date="2020-10" db="EMBL/GenBank/DDBJ databases">
        <authorList>
            <person name="Hahn C.J."/>
            <person name="Laso-Perez R."/>
            <person name="Vulcano F."/>
            <person name="Vaziourakis K.-M."/>
            <person name="Stokke R."/>
            <person name="Steen I.H."/>
            <person name="Teske A."/>
            <person name="Boetius A."/>
            <person name="Liebeke M."/>
            <person name="Amann R."/>
            <person name="Knittel K."/>
        </authorList>
    </citation>
    <scope>NUCLEOTIDE SEQUENCE</scope>
    <source>
        <strain evidence="1">Gfbio:e3339647-f889-4370-9287-4fb5cb688e4c:AG392M11_GoMArc1</strain>
    </source>
</reference>
<organism evidence="1 2">
    <name type="scientific">Candidatus Argoarchaeum ethanivorans</name>
    <dbReference type="NCBI Taxonomy" id="2608793"/>
    <lineage>
        <taxon>Archaea</taxon>
        <taxon>Methanobacteriati</taxon>
        <taxon>Methanobacteriota</taxon>
        <taxon>Stenosarchaea group</taxon>
        <taxon>Methanomicrobia</taxon>
        <taxon>Methanosarcinales</taxon>
        <taxon>Methanosarcinales incertae sedis</taxon>
        <taxon>GOM Arc I cluster</taxon>
        <taxon>Candidatus Argoarchaeum</taxon>
    </lineage>
</organism>
<name>A0A811TAP1_9EURY</name>
<evidence type="ECO:0000313" key="1">
    <source>
        <dbReference type="EMBL" id="CAD6492693.1"/>
    </source>
</evidence>
<sequence>MKIENKHLKISDLLYTKARELNLQEGIISRMLSSECLLVSFDHIVDAFLYDWNYRLYNSNTGRAARHEEFQSYLIFKCVEEGRVDEIIKLMEEIYELRNKLLYLRKTNTNVINSKAKPEIDSLLEGSNDARNFIKNKLFR</sequence>
<evidence type="ECO:0000313" key="2">
    <source>
        <dbReference type="Proteomes" id="UP000639006"/>
    </source>
</evidence>
<proteinExistence type="predicted"/>
<dbReference type="Proteomes" id="UP000639006">
    <property type="component" value="Unassembled WGS sequence"/>
</dbReference>
<dbReference type="EMBL" id="CAJHIQ010000017">
    <property type="protein sequence ID" value="CAD6492693.1"/>
    <property type="molecule type" value="Genomic_DNA"/>
</dbReference>
<dbReference type="AlphaFoldDB" id="A0A811TAP1"/>
<gene>
    <name evidence="1" type="ORF">DIAAKJNI_00364</name>
</gene>